<evidence type="ECO:0000256" key="2">
    <source>
        <dbReference type="ARBA" id="ARBA00004514"/>
    </source>
</evidence>
<evidence type="ECO:0000256" key="4">
    <source>
        <dbReference type="ARBA" id="ARBA00022490"/>
    </source>
</evidence>
<protein>
    <recommendedName>
        <fullName evidence="10">Hyccin</fullName>
    </recommendedName>
</protein>
<comment type="subcellular location">
    <subcellularLocation>
        <location evidence="1">Cell membrane</location>
    </subcellularLocation>
    <subcellularLocation>
        <location evidence="2">Cytoplasm</location>
        <location evidence="2">Cytosol</location>
    </subcellularLocation>
</comment>
<keyword evidence="5" id="KW-0472">Membrane</keyword>
<reference evidence="8" key="1">
    <citation type="submission" date="2023-01" db="EMBL/GenBank/DDBJ databases">
        <title>Genome assembly of the deep-sea coral Lophelia pertusa.</title>
        <authorList>
            <person name="Herrera S."/>
            <person name="Cordes E."/>
        </authorList>
    </citation>
    <scope>NUCLEOTIDE SEQUENCE</scope>
    <source>
        <strain evidence="8">USNM1676648</strain>
        <tissue evidence="8">Polyp</tissue>
    </source>
</reference>
<organism evidence="8 9">
    <name type="scientific">Desmophyllum pertusum</name>
    <dbReference type="NCBI Taxonomy" id="174260"/>
    <lineage>
        <taxon>Eukaryota</taxon>
        <taxon>Metazoa</taxon>
        <taxon>Cnidaria</taxon>
        <taxon>Anthozoa</taxon>
        <taxon>Hexacorallia</taxon>
        <taxon>Scleractinia</taxon>
        <taxon>Caryophylliina</taxon>
        <taxon>Caryophylliidae</taxon>
        <taxon>Desmophyllum</taxon>
    </lineage>
</organism>
<evidence type="ECO:0000256" key="3">
    <source>
        <dbReference type="ARBA" id="ARBA00022475"/>
    </source>
</evidence>
<dbReference type="AlphaFoldDB" id="A0A9W9YJH2"/>
<evidence type="ECO:0000313" key="9">
    <source>
        <dbReference type="Proteomes" id="UP001163046"/>
    </source>
</evidence>
<accession>A0A9W9YJH2</accession>
<name>A0A9W9YJH2_9CNID</name>
<evidence type="ECO:0000256" key="1">
    <source>
        <dbReference type="ARBA" id="ARBA00004236"/>
    </source>
</evidence>
<dbReference type="EMBL" id="MU827341">
    <property type="protein sequence ID" value="KAJ7353771.1"/>
    <property type="molecule type" value="Genomic_DNA"/>
</dbReference>
<dbReference type="InterPro" id="IPR018619">
    <property type="entry name" value="Hyccin"/>
</dbReference>
<sequence length="471" mass="52744">MNLEAVKEVLESFCKSETVSNIQKLKNDKNLVNGIIQNLPEQYAHQLSDPVYSSLFELYHQRGKAGQLFVLQFVPVLMWTYLSAITRRDEQAYGKLEALLLAIYNVEVVNEEGEQKINTFRLPSLSRPSIYHEPFLGSTMSSTLTETALSRHEQSETIVTLPGPGKQLNRITATHRLSVLSVILYQYNSNIVYMSEASHHSFCMMALRLAKCGFYKLCQRSKEESESELSSEELSRLVNHPRITLSTELIQEITHGIYFLMYNGQRILATKALEDLHWRAAHSLFAPAHMLTNAIKHSLEQTGGLPKDGPLGLEMYLTDTQGTQPISGKTVPSVRGTIQEAPVTSGNIVALSTSGMKVTRSDYTEIPKDNAVDTEDIEVDFRSRKESSSSDQSAKEAASKSHKKAHSLGYFKKTFLSTKEHIELQPMHGTSTNSSDLPRVVLSEINIPSEKTDGIELLATSYSEEVFDHKL</sequence>
<feature type="compositionally biased region" description="Basic and acidic residues" evidence="7">
    <location>
        <begin position="381"/>
        <end position="399"/>
    </location>
</feature>
<keyword evidence="3" id="KW-1003">Cell membrane</keyword>
<evidence type="ECO:0000256" key="7">
    <source>
        <dbReference type="SAM" id="MobiDB-lite"/>
    </source>
</evidence>
<feature type="region of interest" description="Disordered" evidence="7">
    <location>
        <begin position="381"/>
        <end position="402"/>
    </location>
</feature>
<proteinExistence type="inferred from homology"/>
<comment type="caution">
    <text evidence="8">The sequence shown here is derived from an EMBL/GenBank/DDBJ whole genome shotgun (WGS) entry which is preliminary data.</text>
</comment>
<keyword evidence="4" id="KW-0963">Cytoplasm</keyword>
<evidence type="ECO:0000313" key="8">
    <source>
        <dbReference type="EMBL" id="KAJ7353771.1"/>
    </source>
</evidence>
<dbReference type="OrthoDB" id="18937at2759"/>
<gene>
    <name evidence="8" type="ORF">OS493_032354</name>
</gene>
<evidence type="ECO:0000256" key="6">
    <source>
        <dbReference type="ARBA" id="ARBA00034482"/>
    </source>
</evidence>
<evidence type="ECO:0008006" key="10">
    <source>
        <dbReference type="Google" id="ProtNLM"/>
    </source>
</evidence>
<evidence type="ECO:0000256" key="5">
    <source>
        <dbReference type="ARBA" id="ARBA00023136"/>
    </source>
</evidence>
<dbReference type="Pfam" id="PF09790">
    <property type="entry name" value="Hyccin"/>
    <property type="match status" value="1"/>
</dbReference>
<dbReference type="GO" id="GO:0005829">
    <property type="term" value="C:cytosol"/>
    <property type="evidence" value="ECO:0007669"/>
    <property type="project" value="UniProtKB-SubCell"/>
</dbReference>
<dbReference type="GO" id="GO:0046854">
    <property type="term" value="P:phosphatidylinositol phosphate biosynthetic process"/>
    <property type="evidence" value="ECO:0007669"/>
    <property type="project" value="TreeGrafter"/>
</dbReference>
<dbReference type="PANTHER" id="PTHR31220:SF1">
    <property type="entry name" value="GH21176P"/>
    <property type="match status" value="1"/>
</dbReference>
<comment type="similarity">
    <text evidence="6">Belongs to the Hyccin family.</text>
</comment>
<dbReference type="Proteomes" id="UP001163046">
    <property type="component" value="Unassembled WGS sequence"/>
</dbReference>
<dbReference type="GO" id="GO:0072659">
    <property type="term" value="P:protein localization to plasma membrane"/>
    <property type="evidence" value="ECO:0007669"/>
    <property type="project" value="TreeGrafter"/>
</dbReference>
<keyword evidence="9" id="KW-1185">Reference proteome</keyword>
<dbReference type="GO" id="GO:0005886">
    <property type="term" value="C:plasma membrane"/>
    <property type="evidence" value="ECO:0007669"/>
    <property type="project" value="UniProtKB-SubCell"/>
</dbReference>
<dbReference type="PANTHER" id="PTHR31220">
    <property type="entry name" value="HYCCIN RELATED"/>
    <property type="match status" value="1"/>
</dbReference>